<dbReference type="AlphaFoldDB" id="A0A2I8VNX8"/>
<dbReference type="InterPro" id="IPR036388">
    <property type="entry name" value="WH-like_DNA-bd_sf"/>
</dbReference>
<dbReference type="PROSITE" id="PS51078">
    <property type="entry name" value="ICLR_ED"/>
    <property type="match status" value="1"/>
</dbReference>
<dbReference type="KEGG" id="srub:C2R22_19650"/>
<evidence type="ECO:0000256" key="1">
    <source>
        <dbReference type="ARBA" id="ARBA00023015"/>
    </source>
</evidence>
<evidence type="ECO:0000259" key="6">
    <source>
        <dbReference type="PROSITE" id="PS51078"/>
    </source>
</evidence>
<dbReference type="PANTHER" id="PTHR30136:SF35">
    <property type="entry name" value="HTH-TYPE TRANSCRIPTIONAL REGULATOR RV1719"/>
    <property type="match status" value="1"/>
</dbReference>
<dbReference type="GO" id="GO:0045892">
    <property type="term" value="P:negative regulation of DNA-templated transcription"/>
    <property type="evidence" value="ECO:0007669"/>
    <property type="project" value="TreeGrafter"/>
</dbReference>
<evidence type="ECO:0000256" key="4">
    <source>
        <dbReference type="SAM" id="Coils"/>
    </source>
</evidence>
<dbReference type="InterPro" id="IPR005471">
    <property type="entry name" value="Tscrpt_reg_IclR_N"/>
</dbReference>
<dbReference type="GO" id="GO:0003700">
    <property type="term" value="F:DNA-binding transcription factor activity"/>
    <property type="evidence" value="ECO:0007669"/>
    <property type="project" value="TreeGrafter"/>
</dbReference>
<dbReference type="SUPFAM" id="SSF55781">
    <property type="entry name" value="GAF domain-like"/>
    <property type="match status" value="1"/>
</dbReference>
<feature type="coiled-coil region" evidence="4">
    <location>
        <begin position="82"/>
        <end position="109"/>
    </location>
</feature>
<reference evidence="7 8" key="1">
    <citation type="submission" date="2018-01" db="EMBL/GenBank/DDBJ databases">
        <title>Complete genome sequence of Salinigranum rubrum GX10T, an extremely halophilic archaeon isolated from a marine solar saltern.</title>
        <authorList>
            <person name="Han S."/>
        </authorList>
    </citation>
    <scope>NUCLEOTIDE SEQUENCE [LARGE SCALE GENOMIC DNA]</scope>
    <source>
        <strain evidence="7 8">GX10</strain>
    </source>
</reference>
<feature type="domain" description="IclR-ED" evidence="6">
    <location>
        <begin position="74"/>
        <end position="258"/>
    </location>
</feature>
<dbReference type="InterPro" id="IPR014757">
    <property type="entry name" value="Tscrpt_reg_IclR_C"/>
</dbReference>
<dbReference type="EMBL" id="CP026309">
    <property type="protein sequence ID" value="AUV83584.1"/>
    <property type="molecule type" value="Genomic_DNA"/>
</dbReference>
<dbReference type="PANTHER" id="PTHR30136">
    <property type="entry name" value="HELIX-TURN-HELIX TRANSCRIPTIONAL REGULATOR, ICLR FAMILY"/>
    <property type="match status" value="1"/>
</dbReference>
<dbReference type="InterPro" id="IPR036390">
    <property type="entry name" value="WH_DNA-bd_sf"/>
</dbReference>
<dbReference type="SUPFAM" id="SSF46785">
    <property type="entry name" value="Winged helix' DNA-binding domain"/>
    <property type="match status" value="1"/>
</dbReference>
<dbReference type="RefSeq" id="WP_103427273.1">
    <property type="nucleotide sequence ID" value="NZ_CP026309.1"/>
</dbReference>
<dbReference type="GO" id="GO:0003677">
    <property type="term" value="F:DNA binding"/>
    <property type="evidence" value="ECO:0007669"/>
    <property type="project" value="UniProtKB-KW"/>
</dbReference>
<dbReference type="SMART" id="SM00346">
    <property type="entry name" value="HTH_ICLR"/>
    <property type="match status" value="1"/>
</dbReference>
<evidence type="ECO:0000313" key="8">
    <source>
        <dbReference type="Proteomes" id="UP000236584"/>
    </source>
</evidence>
<dbReference type="InterPro" id="IPR029016">
    <property type="entry name" value="GAF-like_dom_sf"/>
</dbReference>
<keyword evidence="8" id="KW-1185">Reference proteome</keyword>
<keyword evidence="2" id="KW-0238">DNA-binding</keyword>
<dbReference type="InterPro" id="IPR050707">
    <property type="entry name" value="HTH_MetabolicPath_Reg"/>
</dbReference>
<dbReference type="Pfam" id="PF01614">
    <property type="entry name" value="IclR_C"/>
    <property type="match status" value="1"/>
</dbReference>
<accession>A0A2I8VNX8</accession>
<evidence type="ECO:0000259" key="5">
    <source>
        <dbReference type="PROSITE" id="PS51077"/>
    </source>
</evidence>
<dbReference type="OrthoDB" id="14763at2157"/>
<protein>
    <submittedName>
        <fullName evidence="7">IclR family transcriptional regulator</fullName>
    </submittedName>
</protein>
<dbReference type="Proteomes" id="UP000236584">
    <property type="component" value="Chromosome"/>
</dbReference>
<sequence>MDDVTGDETAGRRLKSVSRAFRIIEHLRTEDEATLSEIAAAFDVPVSTAHIYMATLVASGYVIKEDGNYRCSLRFLRTGGELRDRMALFKAAKNEVDNLQQEHGEIANVGTMENGYMVQLYKSENPDSIDDNAPLGTHLYLHRTATGKSMLAQLPEADVDRIVDLRGLPQSTAATIKTREELNRELDRIRERKYAINNGEHFPGVRAVAVPIMLDTDSVVGAISISGPLSRMSEERINEELAPALFDKRNIIELKLVQR</sequence>
<dbReference type="GeneID" id="35594356"/>
<gene>
    <name evidence="7" type="ORF">C2R22_19650</name>
</gene>
<dbReference type="Gene3D" id="1.10.10.10">
    <property type="entry name" value="Winged helix-like DNA-binding domain superfamily/Winged helix DNA-binding domain"/>
    <property type="match status" value="1"/>
</dbReference>
<keyword evidence="3" id="KW-0804">Transcription</keyword>
<organism evidence="7 8">
    <name type="scientific">Salinigranum rubrum</name>
    <dbReference type="NCBI Taxonomy" id="755307"/>
    <lineage>
        <taxon>Archaea</taxon>
        <taxon>Methanobacteriati</taxon>
        <taxon>Methanobacteriota</taxon>
        <taxon>Stenosarchaea group</taxon>
        <taxon>Halobacteria</taxon>
        <taxon>Halobacteriales</taxon>
        <taxon>Haloferacaceae</taxon>
        <taxon>Salinigranum</taxon>
    </lineage>
</organism>
<proteinExistence type="predicted"/>
<evidence type="ECO:0000256" key="2">
    <source>
        <dbReference type="ARBA" id="ARBA00023125"/>
    </source>
</evidence>
<evidence type="ECO:0000313" key="7">
    <source>
        <dbReference type="EMBL" id="AUV83584.1"/>
    </source>
</evidence>
<dbReference type="Gene3D" id="3.30.450.40">
    <property type="match status" value="1"/>
</dbReference>
<feature type="domain" description="HTH iclR-type" evidence="5">
    <location>
        <begin position="14"/>
        <end position="73"/>
    </location>
</feature>
<evidence type="ECO:0000256" key="3">
    <source>
        <dbReference type="ARBA" id="ARBA00023163"/>
    </source>
</evidence>
<dbReference type="Pfam" id="PF09339">
    <property type="entry name" value="HTH_IclR"/>
    <property type="match status" value="1"/>
</dbReference>
<keyword evidence="4" id="KW-0175">Coiled coil</keyword>
<keyword evidence="1" id="KW-0805">Transcription regulation</keyword>
<dbReference type="PROSITE" id="PS51077">
    <property type="entry name" value="HTH_ICLR"/>
    <property type="match status" value="1"/>
</dbReference>
<name>A0A2I8VNX8_9EURY</name>